<dbReference type="Pfam" id="PF04972">
    <property type="entry name" value="BON"/>
    <property type="match status" value="1"/>
</dbReference>
<organism evidence="4 5">
    <name type="scientific">Granulicella pectinivorans</name>
    <dbReference type="NCBI Taxonomy" id="474950"/>
    <lineage>
        <taxon>Bacteria</taxon>
        <taxon>Pseudomonadati</taxon>
        <taxon>Acidobacteriota</taxon>
        <taxon>Terriglobia</taxon>
        <taxon>Terriglobales</taxon>
        <taxon>Acidobacteriaceae</taxon>
        <taxon>Granulicella</taxon>
    </lineage>
</organism>
<feature type="compositionally biased region" description="Polar residues" evidence="1">
    <location>
        <begin position="101"/>
        <end position="114"/>
    </location>
</feature>
<feature type="compositionally biased region" description="Low complexity" evidence="1">
    <location>
        <begin position="196"/>
        <end position="214"/>
    </location>
</feature>
<evidence type="ECO:0000256" key="2">
    <source>
        <dbReference type="SAM" id="SignalP"/>
    </source>
</evidence>
<feature type="signal peptide" evidence="2">
    <location>
        <begin position="1"/>
        <end position="17"/>
    </location>
</feature>
<keyword evidence="5" id="KW-1185">Reference proteome</keyword>
<sequence length="472" mass="48463">MKLESCFSRFVSPMVLAGVLSFSAAGSAQKAVPDAQIEAGVLKALASAPELATQGINTTTVYGTVTLSGSVQTEAQRQKAEQLAANAPNVKKVVDELTLGGSTTPVSTAQNQQDPGDGRVLLSDGTYAPADNSQQPNAQQNPQMGQATPGQPGDDNVPPPNGPDTDPYGRPLNQQGNGQQANGQQNTAQEPPNTTPQPGYGYPNGQPQYPPQTQAAGQYPPPARAPYNGPYGAPPPQQNGYNQQAPGYGQVGGQTVTIPSGTVLQVRVNQHLSSRDIKAGTPFQAIIVHDIVAGGQIAIPRGASVQGVVVDATSSGTLKGRGELGLQLNQISLGGQTFPITSDIFTAHGGDKTLQTVNSTVGLGALGAIFGAVAGGGAGAAIGAGVGGAVGLGASAASGRGDVFIPSEAVLNFRIVQPASVVTVSQAELQRLGYGVPAGGPLMVRRYPPPGYYYPAPVYYYPRGYYRPYYPY</sequence>
<keyword evidence="2" id="KW-0732">Signal</keyword>
<name>A0A1I6MIH6_9BACT</name>
<evidence type="ECO:0000259" key="3">
    <source>
        <dbReference type="PROSITE" id="PS50914"/>
    </source>
</evidence>
<dbReference type="STRING" id="474950.SAMN05421771_2728"/>
<feature type="compositionally biased region" description="Low complexity" evidence="1">
    <location>
        <begin position="128"/>
        <end position="156"/>
    </location>
</feature>
<evidence type="ECO:0000313" key="5">
    <source>
        <dbReference type="Proteomes" id="UP000199024"/>
    </source>
</evidence>
<dbReference type="AlphaFoldDB" id="A0A1I6MIH6"/>
<dbReference type="EMBL" id="FOZL01000001">
    <property type="protein sequence ID" value="SFS15530.1"/>
    <property type="molecule type" value="Genomic_DNA"/>
</dbReference>
<feature type="region of interest" description="Disordered" evidence="1">
    <location>
        <begin position="101"/>
        <end position="250"/>
    </location>
</feature>
<reference evidence="4 5" key="1">
    <citation type="submission" date="2016-10" db="EMBL/GenBank/DDBJ databases">
        <authorList>
            <person name="de Groot N.N."/>
        </authorList>
    </citation>
    <scope>NUCLEOTIDE SEQUENCE [LARGE SCALE GENOMIC DNA]</scope>
    <source>
        <strain evidence="4 5">DSM 21001</strain>
    </source>
</reference>
<proteinExistence type="predicted"/>
<feature type="compositionally biased region" description="Low complexity" evidence="1">
    <location>
        <begin position="163"/>
        <end position="189"/>
    </location>
</feature>
<evidence type="ECO:0000256" key="1">
    <source>
        <dbReference type="SAM" id="MobiDB-lite"/>
    </source>
</evidence>
<dbReference type="InterPro" id="IPR014004">
    <property type="entry name" value="Transpt-assoc_nodulatn_dom_bac"/>
</dbReference>
<accession>A0A1I6MIH6</accession>
<feature type="chain" id="PRO_5011459583" evidence="2">
    <location>
        <begin position="18"/>
        <end position="472"/>
    </location>
</feature>
<dbReference type="SMART" id="SM00749">
    <property type="entry name" value="BON"/>
    <property type="match status" value="1"/>
</dbReference>
<dbReference type="Gene3D" id="3.30.1340.30">
    <property type="match status" value="1"/>
</dbReference>
<dbReference type="InterPro" id="IPR007055">
    <property type="entry name" value="BON_dom"/>
</dbReference>
<protein>
    <submittedName>
        <fullName evidence="4">BON domain-containing protein</fullName>
    </submittedName>
</protein>
<evidence type="ECO:0000313" key="4">
    <source>
        <dbReference type="EMBL" id="SFS15530.1"/>
    </source>
</evidence>
<dbReference type="OrthoDB" id="117359at2"/>
<gene>
    <name evidence="4" type="ORF">SAMN05421771_2728</name>
</gene>
<dbReference type="PROSITE" id="PS50914">
    <property type="entry name" value="BON"/>
    <property type="match status" value="1"/>
</dbReference>
<feature type="domain" description="BON" evidence="3">
    <location>
        <begin position="33"/>
        <end position="101"/>
    </location>
</feature>
<dbReference type="RefSeq" id="WP_089839632.1">
    <property type="nucleotide sequence ID" value="NZ_FOZL01000001.1"/>
</dbReference>
<dbReference type="Proteomes" id="UP000199024">
    <property type="component" value="Unassembled WGS sequence"/>
</dbReference>